<dbReference type="Proteomes" id="UP000276133">
    <property type="component" value="Unassembled WGS sequence"/>
</dbReference>
<name>A0A3M7S0J7_BRAPC</name>
<protein>
    <submittedName>
        <fullName evidence="1">Uncharacterized protein</fullName>
    </submittedName>
</protein>
<dbReference type="EMBL" id="REGN01002254">
    <property type="protein sequence ID" value="RNA29272.1"/>
    <property type="molecule type" value="Genomic_DNA"/>
</dbReference>
<sequence>MVSMVLVPYGINPNFDIVPISVNLLNSSKLTGNSFLKSALLEFFGRPDPHLCSIGICLATNGIT</sequence>
<accession>A0A3M7S0J7</accession>
<dbReference type="AlphaFoldDB" id="A0A3M7S0J7"/>
<comment type="caution">
    <text evidence="1">The sequence shown here is derived from an EMBL/GenBank/DDBJ whole genome shotgun (WGS) entry which is preliminary data.</text>
</comment>
<evidence type="ECO:0000313" key="2">
    <source>
        <dbReference type="Proteomes" id="UP000276133"/>
    </source>
</evidence>
<organism evidence="1 2">
    <name type="scientific">Brachionus plicatilis</name>
    <name type="common">Marine rotifer</name>
    <name type="synonym">Brachionus muelleri</name>
    <dbReference type="NCBI Taxonomy" id="10195"/>
    <lineage>
        <taxon>Eukaryota</taxon>
        <taxon>Metazoa</taxon>
        <taxon>Spiralia</taxon>
        <taxon>Gnathifera</taxon>
        <taxon>Rotifera</taxon>
        <taxon>Eurotatoria</taxon>
        <taxon>Monogononta</taxon>
        <taxon>Pseudotrocha</taxon>
        <taxon>Ploima</taxon>
        <taxon>Brachionidae</taxon>
        <taxon>Brachionus</taxon>
    </lineage>
</organism>
<proteinExistence type="predicted"/>
<keyword evidence="2" id="KW-1185">Reference proteome</keyword>
<gene>
    <name evidence="1" type="ORF">BpHYR1_024067</name>
</gene>
<evidence type="ECO:0000313" key="1">
    <source>
        <dbReference type="EMBL" id="RNA29272.1"/>
    </source>
</evidence>
<reference evidence="1 2" key="1">
    <citation type="journal article" date="2018" name="Sci. Rep.">
        <title>Genomic signatures of local adaptation to the degree of environmental predictability in rotifers.</title>
        <authorList>
            <person name="Franch-Gras L."/>
            <person name="Hahn C."/>
            <person name="Garcia-Roger E.M."/>
            <person name="Carmona M.J."/>
            <person name="Serra M."/>
            <person name="Gomez A."/>
        </authorList>
    </citation>
    <scope>NUCLEOTIDE SEQUENCE [LARGE SCALE GENOMIC DNA]</scope>
    <source>
        <strain evidence="1">HYR1</strain>
    </source>
</reference>